<sequence length="142" mass="16554">MGMGSNISIINNAWIPDAIDFILSSILFIMADFKVVDLISSNEWKWKRELIVNTFPEEVVRRILRIPLTREPHDDFMVWNGEPSGEFLVRSTYKLLQISDPRAYALQSIYKDFLQKNMASKSAYKNKNYNLETLMDLHAYTS</sequence>
<evidence type="ECO:0000313" key="2">
    <source>
        <dbReference type="Proteomes" id="UP001358586"/>
    </source>
</evidence>
<gene>
    <name evidence="1" type="ORF">PVK06_023056</name>
</gene>
<reference evidence="1 2" key="1">
    <citation type="submission" date="2023-03" db="EMBL/GenBank/DDBJ databases">
        <title>WGS of Gossypium arboreum.</title>
        <authorList>
            <person name="Yu D."/>
        </authorList>
    </citation>
    <scope>NUCLEOTIDE SEQUENCE [LARGE SCALE GENOMIC DNA]</scope>
    <source>
        <tissue evidence="1">Leaf</tissue>
    </source>
</reference>
<evidence type="ECO:0000313" key="1">
    <source>
        <dbReference type="EMBL" id="KAK5818125.1"/>
    </source>
</evidence>
<proteinExistence type="predicted"/>
<dbReference type="EMBL" id="JARKNE010000007">
    <property type="protein sequence ID" value="KAK5818125.1"/>
    <property type="molecule type" value="Genomic_DNA"/>
</dbReference>
<keyword evidence="2" id="KW-1185">Reference proteome</keyword>
<comment type="caution">
    <text evidence="1">The sequence shown here is derived from an EMBL/GenBank/DDBJ whole genome shotgun (WGS) entry which is preliminary data.</text>
</comment>
<name>A0ABR0PAD3_GOSAR</name>
<dbReference type="Proteomes" id="UP001358586">
    <property type="component" value="Chromosome 7"/>
</dbReference>
<organism evidence="1 2">
    <name type="scientific">Gossypium arboreum</name>
    <name type="common">Tree cotton</name>
    <name type="synonym">Gossypium nanking</name>
    <dbReference type="NCBI Taxonomy" id="29729"/>
    <lineage>
        <taxon>Eukaryota</taxon>
        <taxon>Viridiplantae</taxon>
        <taxon>Streptophyta</taxon>
        <taxon>Embryophyta</taxon>
        <taxon>Tracheophyta</taxon>
        <taxon>Spermatophyta</taxon>
        <taxon>Magnoliopsida</taxon>
        <taxon>eudicotyledons</taxon>
        <taxon>Gunneridae</taxon>
        <taxon>Pentapetalae</taxon>
        <taxon>rosids</taxon>
        <taxon>malvids</taxon>
        <taxon>Malvales</taxon>
        <taxon>Malvaceae</taxon>
        <taxon>Malvoideae</taxon>
        <taxon>Gossypium</taxon>
    </lineage>
</organism>
<protein>
    <submittedName>
        <fullName evidence="1">Uncharacterized protein</fullName>
    </submittedName>
</protein>
<accession>A0ABR0PAD3</accession>